<dbReference type="PANTHER" id="PTHR23099:SF0">
    <property type="entry name" value="GERM CELL NUCLEAR ACIDIC PROTEIN"/>
    <property type="match status" value="1"/>
</dbReference>
<feature type="region of interest" description="Disordered" evidence="1">
    <location>
        <begin position="621"/>
        <end position="662"/>
    </location>
</feature>
<feature type="region of interest" description="Disordered" evidence="1">
    <location>
        <begin position="356"/>
        <end position="396"/>
    </location>
</feature>
<organism evidence="3 4">
    <name type="scientific">Cladosporium halotolerans</name>
    <dbReference type="NCBI Taxonomy" id="1052096"/>
    <lineage>
        <taxon>Eukaryota</taxon>
        <taxon>Fungi</taxon>
        <taxon>Dikarya</taxon>
        <taxon>Ascomycota</taxon>
        <taxon>Pezizomycotina</taxon>
        <taxon>Dothideomycetes</taxon>
        <taxon>Dothideomycetidae</taxon>
        <taxon>Cladosporiales</taxon>
        <taxon>Cladosporiaceae</taxon>
        <taxon>Cladosporium</taxon>
    </lineage>
</organism>
<keyword evidence="4" id="KW-1185">Reference proteome</keyword>
<dbReference type="GO" id="GO:0005634">
    <property type="term" value="C:nucleus"/>
    <property type="evidence" value="ECO:0007669"/>
    <property type="project" value="TreeGrafter"/>
</dbReference>
<evidence type="ECO:0000256" key="1">
    <source>
        <dbReference type="SAM" id="MobiDB-lite"/>
    </source>
</evidence>
<feature type="compositionally biased region" description="Basic and acidic residues" evidence="1">
    <location>
        <begin position="108"/>
        <end position="125"/>
    </location>
</feature>
<feature type="region of interest" description="Disordered" evidence="1">
    <location>
        <begin position="1"/>
        <end position="334"/>
    </location>
</feature>
<dbReference type="AlphaFoldDB" id="A0AB34KQP2"/>
<dbReference type="EMBL" id="JAAQHG020000011">
    <property type="protein sequence ID" value="KAL1587100.1"/>
    <property type="molecule type" value="Genomic_DNA"/>
</dbReference>
<evidence type="ECO:0000313" key="4">
    <source>
        <dbReference type="Proteomes" id="UP000803884"/>
    </source>
</evidence>
<reference evidence="3 4" key="1">
    <citation type="journal article" date="2020" name="Microbiol. Resour. Announc.">
        <title>Draft Genome Sequence of a Cladosporium Species Isolated from the Mesophotic Ascidian Didemnum maculosum.</title>
        <authorList>
            <person name="Gioti A."/>
            <person name="Siaperas R."/>
            <person name="Nikolaivits E."/>
            <person name="Le Goff G."/>
            <person name="Ouazzani J."/>
            <person name="Kotoulas G."/>
            <person name="Topakas E."/>
        </authorList>
    </citation>
    <scope>NUCLEOTIDE SEQUENCE [LARGE SCALE GENOMIC DNA]</scope>
    <source>
        <strain evidence="3 4">TM138-S3</strain>
    </source>
</reference>
<dbReference type="PANTHER" id="PTHR23099">
    <property type="entry name" value="TRANSCRIPTIONAL REGULATOR"/>
    <property type="match status" value="1"/>
</dbReference>
<evidence type="ECO:0000259" key="2">
    <source>
        <dbReference type="SMART" id="SM00731"/>
    </source>
</evidence>
<feature type="compositionally biased region" description="Polar residues" evidence="1">
    <location>
        <begin position="316"/>
        <end position="326"/>
    </location>
</feature>
<name>A0AB34KQP2_9PEZI</name>
<gene>
    <name evidence="3" type="ORF">WHR41_04382</name>
</gene>
<dbReference type="Proteomes" id="UP000803884">
    <property type="component" value="Unassembled WGS sequence"/>
</dbReference>
<accession>A0AB34KQP2</accession>
<sequence length="674" mass="74153">MARLRRASPIDKPAAGSDDDYAENSSIPTTAKLRTSPRKKAQKSYVIQDDESNTDEDADEKLPDPRKLFPRKVASKPPQAAADGLDDSVKPSTDSTRGRRQIKLAPLKARESHSELRQKIASPERSRRRPLKDISGNAKESAKTPSMPKLNAFSSIPSLKPSVVANDEEGEEEAEVEESVWCGSDASKNDSEEEAEVEESVWCGSDASEDDSEEELPSPRKLWPRKLPTRPSHGPMDGLDEALQGFQGLSIQDSKSKDAGEGSSSDDSKAEQDARPSSSHDKENLDAILHFSPPRLITRPREETPERPVTPPPASPSKSRLVSPSKTKIRIPTPPLRQSIDGFWNADTVNEWNDQYSPRKTIKSPKKSLFIPEQEASTPTSSPKKSTSSPTKRTAAEIQAKKDFSARKHALAENFLTELDQTITCGQIASLTASAGGVRLIWSKTLNKTAGRANWRREGIKTRLSPTAPSTVTYKHHASIELAEKVIDDEERLLNVLAHEFCHLANFMVSGIKDQPHGASFKAWGQKCAKAFGGRGVHVTTKHSYQIDYKYVWRCSSEDCWAEFKRHSKSIDPKRHTCGRCRGKLLQVKPVPRGGAVVGGKVGGYAGFVKMHFAEVKKSLPPGSSQKEVMEAVGRKYREEKEKKAAEEANPRADGSGSGMDDIVRGLDVVVLDD</sequence>
<dbReference type="Pfam" id="PF10263">
    <property type="entry name" value="SprT-like"/>
    <property type="match status" value="1"/>
</dbReference>
<feature type="compositionally biased region" description="Basic and acidic residues" evidence="1">
    <location>
        <begin position="628"/>
        <end position="651"/>
    </location>
</feature>
<protein>
    <recommendedName>
        <fullName evidence="2">SprT-like domain-containing protein</fullName>
    </recommendedName>
</protein>
<proteinExistence type="predicted"/>
<feature type="compositionally biased region" description="Polar residues" evidence="1">
    <location>
        <begin position="23"/>
        <end position="33"/>
    </location>
</feature>
<dbReference type="GeneID" id="96005826"/>
<feature type="compositionally biased region" description="Acidic residues" evidence="1">
    <location>
        <begin position="207"/>
        <end position="216"/>
    </location>
</feature>
<dbReference type="RefSeq" id="XP_069230205.1">
    <property type="nucleotide sequence ID" value="XM_069372988.1"/>
</dbReference>
<dbReference type="GO" id="GO:0006950">
    <property type="term" value="P:response to stress"/>
    <property type="evidence" value="ECO:0007669"/>
    <property type="project" value="UniProtKB-ARBA"/>
</dbReference>
<feature type="compositionally biased region" description="Acidic residues" evidence="1">
    <location>
        <begin position="48"/>
        <end position="59"/>
    </location>
</feature>
<feature type="compositionally biased region" description="Low complexity" evidence="1">
    <location>
        <begin position="377"/>
        <end position="392"/>
    </location>
</feature>
<feature type="compositionally biased region" description="Acidic residues" evidence="1">
    <location>
        <begin position="166"/>
        <end position="178"/>
    </location>
</feature>
<dbReference type="SMART" id="SM00731">
    <property type="entry name" value="SprT"/>
    <property type="match status" value="1"/>
</dbReference>
<feature type="domain" description="SprT-like" evidence="2">
    <location>
        <begin position="417"/>
        <end position="588"/>
    </location>
</feature>
<feature type="compositionally biased region" description="Basic and acidic residues" evidence="1">
    <location>
        <begin position="254"/>
        <end position="285"/>
    </location>
</feature>
<evidence type="ECO:0000313" key="3">
    <source>
        <dbReference type="EMBL" id="KAL1587100.1"/>
    </source>
</evidence>
<comment type="caution">
    <text evidence="3">The sequence shown here is derived from an EMBL/GenBank/DDBJ whole genome shotgun (WGS) entry which is preliminary data.</text>
</comment>
<dbReference type="InterPro" id="IPR006640">
    <property type="entry name" value="SprT-like_domain"/>
</dbReference>